<evidence type="ECO:0000256" key="6">
    <source>
        <dbReference type="PROSITE-ProRule" id="PRU10060"/>
    </source>
</evidence>
<dbReference type="SUPFAM" id="SSF81296">
    <property type="entry name" value="E set domains"/>
    <property type="match status" value="1"/>
</dbReference>
<evidence type="ECO:0000313" key="11">
    <source>
        <dbReference type="EMBL" id="SBT15396.1"/>
    </source>
</evidence>
<dbReference type="Proteomes" id="UP000092819">
    <property type="component" value="Unassembled WGS sequence"/>
</dbReference>
<keyword evidence="2 6" id="KW-0378">Hydrolase</keyword>
<dbReference type="InterPro" id="IPR004197">
    <property type="entry name" value="Cellulase_Ig-like"/>
</dbReference>
<keyword evidence="7" id="KW-0732">Signal</keyword>
<dbReference type="Gene3D" id="1.50.10.10">
    <property type="match status" value="1"/>
</dbReference>
<name>A0A1C3JJK9_9VIBR</name>
<sequence>MKKGTLSLAVFMILSSGVTYAEEQIRNSHFKGNMDGWWNAGANIATESNEACIDIKNPGKNSWDVILGHIGIGLEQGQRYQVSFDAYANIDTEMKALIQHEGPPYTHYFLSDVGISTDKQSYTFDFVHELDSDADTEFQFQLGAQKTGVICVDNVSVVGKPFVKTATKMPIRANQVGFLPKSDKYIFVENTSTTPLKWTLVSQSGISLDLGKTEVFGLNKASGEHIHRVNLSKYTDTMRGLTVKVDDDVSYPFDIRNDVYSKLKLDALSYFYQNRSGIEIKPEFVQREDLARPGGHMSDTATCFDKVDSWGNKWPGCDLTIDATGGWYDAGDHGKYTVNSGISTWTLLNLYERGKFLENKSLPFSEGKVKIPEATNGVNPLLSEARWNIEFMLAMQVDSDTPISVPVGNQSASKQLKLTEINARGLAFHKIADESWTGMPLPPHKDTQKRYVGYPTTAASLNLAAIGAQCARIWKDIDSDFSQLCLDSAIKAWNAANQHQDIYAYDNFTGSGPYDDIELSDERYWAAAELFITTNDEVYKKVLIDSPHYLEVPKGNINADGDMYWQYIAPAGTVSLAVVPNSLDSQAIEQARKNIIKTAESYTKQVANEGYNIPYTVEEYSWGSNSNLVNRSIFLIYANDFSNDVRYIKAAASAMDYILGGNPMNISYVTGYGTKPAENPHHRFWAYAADESSPKPAPGALIGGPNSVSFSDPIAAVMKGKCVGQTCYSDNIGAWTLNEITINWNAPLVWVTSALDEGQLD</sequence>
<dbReference type="EMBL" id="FLQZ01000121">
    <property type="protein sequence ID" value="SBT15396.1"/>
    <property type="molecule type" value="Genomic_DNA"/>
</dbReference>
<evidence type="ECO:0000256" key="1">
    <source>
        <dbReference type="ARBA" id="ARBA00007072"/>
    </source>
</evidence>
<feature type="active site" evidence="6">
    <location>
        <position position="730"/>
    </location>
</feature>
<reference evidence="12" key="1">
    <citation type="submission" date="2016-06" db="EMBL/GenBank/DDBJ databases">
        <authorList>
            <person name="Rodrigo-Torres L."/>
            <person name="Arahal D.R."/>
        </authorList>
    </citation>
    <scope>NUCLEOTIDE SEQUENCE [LARGE SCALE GENOMIC DNA]</scope>
    <source>
        <strain evidence="12">CECT 7224</strain>
    </source>
</reference>
<keyword evidence="4 6" id="KW-0326">Glycosidase</keyword>
<dbReference type="SUPFAM" id="SSF48208">
    <property type="entry name" value="Six-hairpin glycosidases"/>
    <property type="match status" value="1"/>
</dbReference>
<feature type="chain" id="PRO_5008449232" description="Endoglucanase" evidence="7">
    <location>
        <begin position="22"/>
        <end position="761"/>
    </location>
</feature>
<dbReference type="Gene3D" id="2.60.120.260">
    <property type="entry name" value="Galactose-binding domain-like"/>
    <property type="match status" value="1"/>
</dbReference>
<dbReference type="InterPro" id="IPR012341">
    <property type="entry name" value="6hp_glycosidase-like_sf"/>
</dbReference>
<feature type="signal peptide" evidence="7">
    <location>
        <begin position="1"/>
        <end position="21"/>
    </location>
</feature>
<feature type="domain" description="Cellulase Ig-like" evidence="10">
    <location>
        <begin position="167"/>
        <end position="248"/>
    </location>
</feature>
<proteinExistence type="inferred from homology"/>
<accession>A0A1C3JJK9</accession>
<dbReference type="AlphaFoldDB" id="A0A1C3JJK9"/>
<dbReference type="InterPro" id="IPR014756">
    <property type="entry name" value="Ig_E-set"/>
</dbReference>
<evidence type="ECO:0000259" key="8">
    <source>
        <dbReference type="Pfam" id="PF00759"/>
    </source>
</evidence>
<evidence type="ECO:0000256" key="7">
    <source>
        <dbReference type="RuleBase" id="RU361166"/>
    </source>
</evidence>
<dbReference type="EC" id="3.2.1.4" evidence="7"/>
<dbReference type="InterPro" id="IPR003305">
    <property type="entry name" value="CenC_carb-bd"/>
</dbReference>
<comment type="similarity">
    <text evidence="1 6 7">Belongs to the glycosyl hydrolase 9 (cellulase E) family.</text>
</comment>
<comment type="catalytic activity">
    <reaction evidence="7">
        <text>Endohydrolysis of (1-&gt;4)-beta-D-glucosidic linkages in cellulose, lichenin and cereal beta-D-glucans.</text>
        <dbReference type="EC" id="3.2.1.4"/>
    </reaction>
</comment>
<evidence type="ECO:0000313" key="12">
    <source>
        <dbReference type="Proteomes" id="UP000092819"/>
    </source>
</evidence>
<keyword evidence="3 6" id="KW-0119">Carbohydrate metabolism</keyword>
<dbReference type="PROSITE" id="PS00698">
    <property type="entry name" value="GH9_3"/>
    <property type="match status" value="1"/>
</dbReference>
<feature type="domain" description="CBM-cenC" evidence="9">
    <location>
        <begin position="23"/>
        <end position="143"/>
    </location>
</feature>
<dbReference type="SUPFAM" id="SSF49785">
    <property type="entry name" value="Galactose-binding domain-like"/>
    <property type="match status" value="1"/>
</dbReference>
<evidence type="ECO:0000256" key="3">
    <source>
        <dbReference type="ARBA" id="ARBA00023277"/>
    </source>
</evidence>
<dbReference type="PANTHER" id="PTHR22298">
    <property type="entry name" value="ENDO-1,4-BETA-GLUCANASE"/>
    <property type="match status" value="1"/>
</dbReference>
<keyword evidence="7" id="KW-0136">Cellulose degradation</keyword>
<dbReference type="InterPro" id="IPR008979">
    <property type="entry name" value="Galactose-bd-like_sf"/>
</dbReference>
<evidence type="ECO:0000259" key="9">
    <source>
        <dbReference type="Pfam" id="PF02018"/>
    </source>
</evidence>
<dbReference type="Pfam" id="PF02018">
    <property type="entry name" value="CBM_4_9"/>
    <property type="match status" value="1"/>
</dbReference>
<evidence type="ECO:0000259" key="10">
    <source>
        <dbReference type="Pfam" id="PF02927"/>
    </source>
</evidence>
<dbReference type="GO" id="GO:0008810">
    <property type="term" value="F:cellulase activity"/>
    <property type="evidence" value="ECO:0007669"/>
    <property type="project" value="UniProtKB-EC"/>
</dbReference>
<dbReference type="InterPro" id="IPR001701">
    <property type="entry name" value="Glyco_hydro_9"/>
</dbReference>
<dbReference type="Pfam" id="PF00759">
    <property type="entry name" value="Glyco_hydro_9"/>
    <property type="match status" value="1"/>
</dbReference>
<dbReference type="RefSeq" id="WP_065677595.1">
    <property type="nucleotide sequence ID" value="NZ_AP025464.1"/>
</dbReference>
<organism evidence="11 12">
    <name type="scientific">Vibrio celticus</name>
    <dbReference type="NCBI Taxonomy" id="446372"/>
    <lineage>
        <taxon>Bacteria</taxon>
        <taxon>Pseudomonadati</taxon>
        <taxon>Pseudomonadota</taxon>
        <taxon>Gammaproteobacteria</taxon>
        <taxon>Vibrionales</taxon>
        <taxon>Vibrionaceae</taxon>
        <taxon>Vibrio</taxon>
    </lineage>
</organism>
<evidence type="ECO:0000256" key="4">
    <source>
        <dbReference type="ARBA" id="ARBA00023295"/>
    </source>
</evidence>
<dbReference type="Gene3D" id="2.60.40.10">
    <property type="entry name" value="Immunoglobulins"/>
    <property type="match status" value="1"/>
</dbReference>
<dbReference type="InterPro" id="IPR033126">
    <property type="entry name" value="Glyco_hydro_9_Asp/Glu_AS"/>
</dbReference>
<dbReference type="InterPro" id="IPR008928">
    <property type="entry name" value="6-hairpin_glycosidase_sf"/>
</dbReference>
<dbReference type="Pfam" id="PF02927">
    <property type="entry name" value="CelD_N"/>
    <property type="match status" value="1"/>
</dbReference>
<keyword evidence="12" id="KW-1185">Reference proteome</keyword>
<feature type="active site" evidence="6">
    <location>
        <position position="739"/>
    </location>
</feature>
<evidence type="ECO:0000256" key="2">
    <source>
        <dbReference type="ARBA" id="ARBA00022801"/>
    </source>
</evidence>
<evidence type="ECO:0000256" key="5">
    <source>
        <dbReference type="ARBA" id="ARBA00023326"/>
    </source>
</evidence>
<dbReference type="InterPro" id="IPR013783">
    <property type="entry name" value="Ig-like_fold"/>
</dbReference>
<dbReference type="CDD" id="cd02850">
    <property type="entry name" value="E_set_Cellulase_N"/>
    <property type="match status" value="1"/>
</dbReference>
<keyword evidence="5 6" id="KW-0624">Polysaccharide degradation</keyword>
<feature type="domain" description="Glycoside hydrolase family 9" evidence="8">
    <location>
        <begin position="260"/>
        <end position="751"/>
    </location>
</feature>
<dbReference type="GO" id="GO:0030245">
    <property type="term" value="P:cellulose catabolic process"/>
    <property type="evidence" value="ECO:0007669"/>
    <property type="project" value="UniProtKB-KW"/>
</dbReference>
<protein>
    <recommendedName>
        <fullName evidence="7">Endoglucanase</fullName>
        <ecNumber evidence="7">3.2.1.4</ecNumber>
    </recommendedName>
</protein>
<gene>
    <name evidence="11" type="primary">celK</name>
    <name evidence="11" type="ORF">VCE7224_04183</name>
</gene>